<dbReference type="AlphaFoldDB" id="A0A916S1Q3"/>
<evidence type="ECO:0000259" key="3">
    <source>
        <dbReference type="Pfam" id="PF03447"/>
    </source>
</evidence>
<keyword evidence="5" id="KW-1185">Reference proteome</keyword>
<dbReference type="SUPFAM" id="SSF55347">
    <property type="entry name" value="Glyceraldehyde-3-phosphate dehydrogenase-like, C-terminal domain"/>
    <property type="match status" value="1"/>
</dbReference>
<evidence type="ECO:0000313" key="4">
    <source>
        <dbReference type="EMBL" id="GGA77638.1"/>
    </source>
</evidence>
<evidence type="ECO:0000259" key="2">
    <source>
        <dbReference type="Pfam" id="PF01958"/>
    </source>
</evidence>
<protein>
    <submittedName>
        <fullName evidence="4">L-aspartate dehydrogenase</fullName>
    </submittedName>
</protein>
<dbReference type="InterPro" id="IPR005106">
    <property type="entry name" value="Asp/hSer_DH_NAD-bd"/>
</dbReference>
<dbReference type="Proteomes" id="UP000636264">
    <property type="component" value="Unassembled WGS sequence"/>
</dbReference>
<feature type="domain" description="Aspartate/homoserine dehydrogenase NAD-binding" evidence="3">
    <location>
        <begin position="29"/>
        <end position="141"/>
    </location>
</feature>
<dbReference type="InterPro" id="IPR002811">
    <property type="entry name" value="Asp_DH"/>
</dbReference>
<organism evidence="4 5">
    <name type="scientific">Nitratireductor aestuarii</name>
    <dbReference type="NCBI Taxonomy" id="1735103"/>
    <lineage>
        <taxon>Bacteria</taxon>
        <taxon>Pseudomonadati</taxon>
        <taxon>Pseudomonadota</taxon>
        <taxon>Alphaproteobacteria</taxon>
        <taxon>Hyphomicrobiales</taxon>
        <taxon>Phyllobacteriaceae</taxon>
        <taxon>Nitratireductor</taxon>
    </lineage>
</organism>
<dbReference type="RefSeq" id="WP_188722362.1">
    <property type="nucleotide sequence ID" value="NZ_BMIF01000013.1"/>
</dbReference>
<gene>
    <name evidence="4" type="primary">nadX</name>
    <name evidence="4" type="ORF">GCM10011385_34690</name>
</gene>
<dbReference type="GO" id="GO:0009435">
    <property type="term" value="P:NAD+ biosynthetic process"/>
    <property type="evidence" value="ECO:0007669"/>
    <property type="project" value="InterPro"/>
</dbReference>
<reference evidence="4" key="1">
    <citation type="journal article" date="2014" name="Int. J. Syst. Evol. Microbiol.">
        <title>Complete genome sequence of Corynebacterium casei LMG S-19264T (=DSM 44701T), isolated from a smear-ripened cheese.</title>
        <authorList>
            <consortium name="US DOE Joint Genome Institute (JGI-PGF)"/>
            <person name="Walter F."/>
            <person name="Albersmeier A."/>
            <person name="Kalinowski J."/>
            <person name="Ruckert C."/>
        </authorList>
    </citation>
    <scope>NUCLEOTIDE SEQUENCE</scope>
    <source>
        <strain evidence="4">CGMCC 1.15320</strain>
    </source>
</reference>
<dbReference type="Pfam" id="PF03447">
    <property type="entry name" value="NAD_binding_3"/>
    <property type="match status" value="1"/>
</dbReference>
<feature type="domain" description="Aspartate dehydrogenase" evidence="2">
    <location>
        <begin position="193"/>
        <end position="255"/>
    </location>
</feature>
<comment type="similarity">
    <text evidence="1">Belongs to the L-aspartate dehydrogenase family.</text>
</comment>
<dbReference type="SUPFAM" id="SSF51735">
    <property type="entry name" value="NAD(P)-binding Rossmann-fold domains"/>
    <property type="match status" value="1"/>
</dbReference>
<dbReference type="Gene3D" id="3.40.50.720">
    <property type="entry name" value="NAD(P)-binding Rossmann-like Domain"/>
    <property type="match status" value="1"/>
</dbReference>
<evidence type="ECO:0000256" key="1">
    <source>
        <dbReference type="ARBA" id="ARBA00008331"/>
    </source>
</evidence>
<dbReference type="InterPro" id="IPR036291">
    <property type="entry name" value="NAD(P)-bd_dom_sf"/>
</dbReference>
<evidence type="ECO:0000313" key="5">
    <source>
        <dbReference type="Proteomes" id="UP000636264"/>
    </source>
</evidence>
<proteinExistence type="inferred from homology"/>
<name>A0A916S1Q3_9HYPH</name>
<dbReference type="PANTHER" id="PTHR31873:SF6">
    <property type="entry name" value="ASPARTATE DEHYDROGENASE DOMAIN-CONTAINING PROTEIN"/>
    <property type="match status" value="1"/>
</dbReference>
<dbReference type="Gene3D" id="3.30.360.10">
    <property type="entry name" value="Dihydrodipicolinate Reductase, domain 2"/>
    <property type="match status" value="1"/>
</dbReference>
<accession>A0A916S1Q3</accession>
<dbReference type="PANTHER" id="PTHR31873">
    <property type="entry name" value="L-ASPARTATE DEHYDROGENASE-RELATED"/>
    <property type="match status" value="1"/>
</dbReference>
<sequence>MTFSQYDPAPTARDQVTLTARSESLGIIGFGPIGRRLAERFAAAESGPRLAALLIRERQLEEARRLAPGVTLCTDLDAFIAAGPSIAVECASPATFAASAPKLLATGCDIIPLSLGAFADPAAETLLREAAERGPGRIEVPAGALGSIGFLAAGRENGLSRVNVTVGYPLQRWQKMGAERFAPVTSVQVATPFLEASAREIALHFPGHLNVVTAAALAGLGLDETRVELVADPAASQAWFRIEAISASGPVTLFVGGRDAPVEEDPLDYTTFSAMRLLRRRSAPIAI</sequence>
<dbReference type="EMBL" id="BMIF01000013">
    <property type="protein sequence ID" value="GGA77638.1"/>
    <property type="molecule type" value="Genomic_DNA"/>
</dbReference>
<comment type="caution">
    <text evidence="4">The sequence shown here is derived from an EMBL/GenBank/DDBJ whole genome shotgun (WGS) entry which is preliminary data.</text>
</comment>
<reference evidence="4" key="2">
    <citation type="submission" date="2020-09" db="EMBL/GenBank/DDBJ databases">
        <authorList>
            <person name="Sun Q."/>
            <person name="Zhou Y."/>
        </authorList>
    </citation>
    <scope>NUCLEOTIDE SEQUENCE</scope>
    <source>
        <strain evidence="4">CGMCC 1.15320</strain>
    </source>
</reference>
<dbReference type="Pfam" id="PF01958">
    <property type="entry name" value="Asp_DH_C"/>
    <property type="match status" value="1"/>
</dbReference>
<dbReference type="GO" id="GO:0050661">
    <property type="term" value="F:NADP binding"/>
    <property type="evidence" value="ECO:0007669"/>
    <property type="project" value="InterPro"/>
</dbReference>
<dbReference type="GO" id="GO:0033735">
    <property type="term" value="F:aspartate dehydrogenase [NAD(P)+] activity"/>
    <property type="evidence" value="ECO:0007669"/>
    <property type="project" value="InterPro"/>
</dbReference>